<name>A0A4S2KTW8_9HYME</name>
<feature type="non-terminal residue" evidence="2">
    <location>
        <position position="311"/>
    </location>
</feature>
<feature type="region of interest" description="Disordered" evidence="1">
    <location>
        <begin position="198"/>
        <end position="230"/>
    </location>
</feature>
<sequence>MHGLCAQHNEKEHAIYCVIQGSRYANRTNVTIIVVRLKGTRHDCTEKGTRGLSKLSIVSFHKMLLQALTYATRFHIIVFVVDKILSRLERIVADFTNKMAKREFIARLREVFSSLCNSSRNRPRSGMPFDLHRPLDDSRSRILGDPKKEKQPVESRKTNATLSGPTRRWIQIDEKHISCRLHRFQIYFVKDEINLRLRPNNEPTSNQHRSKRTGRRKSNSSSTDESFMIGSLLSRDCRMSDIEQRKERQKERNRAKIDQEGDERKGRKRTIKVTLHRAAASVLGRDGTAVSEGGEVGRQRKMEERKRGKKK</sequence>
<feature type="compositionally biased region" description="Basic and acidic residues" evidence="1">
    <location>
        <begin position="130"/>
        <end position="157"/>
    </location>
</feature>
<feature type="compositionally biased region" description="Basic and acidic residues" evidence="1">
    <location>
        <begin position="243"/>
        <end position="265"/>
    </location>
</feature>
<gene>
    <name evidence="2" type="ORF">DBV15_08533</name>
</gene>
<feature type="compositionally biased region" description="Basic residues" evidence="1">
    <location>
        <begin position="266"/>
        <end position="275"/>
    </location>
</feature>
<reference evidence="2 3" key="1">
    <citation type="journal article" date="2019" name="Philos. Trans. R. Soc. Lond., B, Biol. Sci.">
        <title>Ant behaviour and brain gene expression of defending hosts depend on the ecological success of the intruding social parasite.</title>
        <authorList>
            <person name="Kaur R."/>
            <person name="Stoldt M."/>
            <person name="Jongepier E."/>
            <person name="Feldmeyer B."/>
            <person name="Menzel F."/>
            <person name="Bornberg-Bauer E."/>
            <person name="Foitzik S."/>
        </authorList>
    </citation>
    <scope>NUCLEOTIDE SEQUENCE [LARGE SCALE GENOMIC DNA]</scope>
    <source>
        <tissue evidence="2">Whole body</tissue>
    </source>
</reference>
<feature type="region of interest" description="Disordered" evidence="1">
    <location>
        <begin position="119"/>
        <end position="162"/>
    </location>
</feature>
<feature type="region of interest" description="Disordered" evidence="1">
    <location>
        <begin position="243"/>
        <end position="311"/>
    </location>
</feature>
<evidence type="ECO:0000256" key="1">
    <source>
        <dbReference type="SAM" id="MobiDB-lite"/>
    </source>
</evidence>
<dbReference type="AlphaFoldDB" id="A0A4S2KTW8"/>
<feature type="compositionally biased region" description="Basic and acidic residues" evidence="1">
    <location>
        <begin position="295"/>
        <end position="311"/>
    </location>
</feature>
<accession>A0A4S2KTW8</accession>
<keyword evidence="3" id="KW-1185">Reference proteome</keyword>
<comment type="caution">
    <text evidence="2">The sequence shown here is derived from an EMBL/GenBank/DDBJ whole genome shotgun (WGS) entry which is preliminary data.</text>
</comment>
<organism evidence="2 3">
    <name type="scientific">Temnothorax longispinosus</name>
    <dbReference type="NCBI Taxonomy" id="300112"/>
    <lineage>
        <taxon>Eukaryota</taxon>
        <taxon>Metazoa</taxon>
        <taxon>Ecdysozoa</taxon>
        <taxon>Arthropoda</taxon>
        <taxon>Hexapoda</taxon>
        <taxon>Insecta</taxon>
        <taxon>Pterygota</taxon>
        <taxon>Neoptera</taxon>
        <taxon>Endopterygota</taxon>
        <taxon>Hymenoptera</taxon>
        <taxon>Apocrita</taxon>
        <taxon>Aculeata</taxon>
        <taxon>Formicoidea</taxon>
        <taxon>Formicidae</taxon>
        <taxon>Myrmicinae</taxon>
        <taxon>Temnothorax</taxon>
    </lineage>
</organism>
<evidence type="ECO:0000313" key="3">
    <source>
        <dbReference type="Proteomes" id="UP000310200"/>
    </source>
</evidence>
<protein>
    <submittedName>
        <fullName evidence="2">Uncharacterized protein</fullName>
    </submittedName>
</protein>
<dbReference type="Proteomes" id="UP000310200">
    <property type="component" value="Unassembled WGS sequence"/>
</dbReference>
<feature type="compositionally biased region" description="Basic residues" evidence="1">
    <location>
        <begin position="208"/>
        <end position="218"/>
    </location>
</feature>
<dbReference type="EMBL" id="QBLH01001065">
    <property type="protein sequence ID" value="TGZ53331.1"/>
    <property type="molecule type" value="Genomic_DNA"/>
</dbReference>
<evidence type="ECO:0000313" key="2">
    <source>
        <dbReference type="EMBL" id="TGZ53331.1"/>
    </source>
</evidence>
<proteinExistence type="predicted"/>